<feature type="non-terminal residue" evidence="1">
    <location>
        <position position="1"/>
    </location>
</feature>
<accession>A0ABQ9UHM8</accession>
<organism evidence="1 2">
    <name type="scientific">Saguinus oedipus</name>
    <name type="common">Cotton-top tamarin</name>
    <name type="synonym">Oedipomidas oedipus</name>
    <dbReference type="NCBI Taxonomy" id="9490"/>
    <lineage>
        <taxon>Eukaryota</taxon>
        <taxon>Metazoa</taxon>
        <taxon>Chordata</taxon>
        <taxon>Craniata</taxon>
        <taxon>Vertebrata</taxon>
        <taxon>Euteleostomi</taxon>
        <taxon>Mammalia</taxon>
        <taxon>Eutheria</taxon>
        <taxon>Euarchontoglires</taxon>
        <taxon>Primates</taxon>
        <taxon>Haplorrhini</taxon>
        <taxon>Platyrrhini</taxon>
        <taxon>Cebidae</taxon>
        <taxon>Callitrichinae</taxon>
        <taxon>Saguinus</taxon>
    </lineage>
</organism>
<sequence length="69" mass="7520">KARDKIRNQRKAEAPPKRLRVLRARRSGAAPVSADGQAIEKPRCCSPGKLKLTLCPLSQPSSQEAVVTQ</sequence>
<keyword evidence="2" id="KW-1185">Reference proteome</keyword>
<evidence type="ECO:0000313" key="1">
    <source>
        <dbReference type="EMBL" id="KAK2096567.1"/>
    </source>
</evidence>
<feature type="non-terminal residue" evidence="1">
    <location>
        <position position="69"/>
    </location>
</feature>
<gene>
    <name evidence="1" type="ORF">P7K49_025601</name>
</gene>
<evidence type="ECO:0000313" key="2">
    <source>
        <dbReference type="Proteomes" id="UP001266305"/>
    </source>
</evidence>
<name>A0ABQ9UHM8_SAGOE</name>
<dbReference type="Proteomes" id="UP001266305">
    <property type="component" value="Unassembled WGS sequence"/>
</dbReference>
<comment type="caution">
    <text evidence="1">The sequence shown here is derived from an EMBL/GenBank/DDBJ whole genome shotgun (WGS) entry which is preliminary data.</text>
</comment>
<dbReference type="EMBL" id="JASSZA010000012">
    <property type="protein sequence ID" value="KAK2096567.1"/>
    <property type="molecule type" value="Genomic_DNA"/>
</dbReference>
<reference evidence="1 2" key="1">
    <citation type="submission" date="2023-05" db="EMBL/GenBank/DDBJ databases">
        <title>B98-5 Cell Line De Novo Hybrid Assembly: An Optical Mapping Approach.</title>
        <authorList>
            <person name="Kananen K."/>
            <person name="Auerbach J.A."/>
            <person name="Kautto E."/>
            <person name="Blachly J.S."/>
        </authorList>
    </citation>
    <scope>NUCLEOTIDE SEQUENCE [LARGE SCALE GENOMIC DNA]</scope>
    <source>
        <strain evidence="1">B95-8</strain>
        <tissue evidence="1">Cell line</tissue>
    </source>
</reference>
<protein>
    <submittedName>
        <fullName evidence="1">Uncharacterized protein</fullName>
    </submittedName>
</protein>
<proteinExistence type="predicted"/>